<feature type="non-terminal residue" evidence="1">
    <location>
        <position position="26"/>
    </location>
</feature>
<gene>
    <name evidence="1" type="ORF">METZ01_LOCUS475030</name>
</gene>
<name>A0A383BPN3_9ZZZZ</name>
<evidence type="ECO:0000313" key="1">
    <source>
        <dbReference type="EMBL" id="SVE22176.1"/>
    </source>
</evidence>
<sequence length="26" mass="2863">MSDKIMITGSRGFIGSALTKYFDNPI</sequence>
<dbReference type="AlphaFoldDB" id="A0A383BPN3"/>
<organism evidence="1">
    <name type="scientific">marine metagenome</name>
    <dbReference type="NCBI Taxonomy" id="408172"/>
    <lineage>
        <taxon>unclassified sequences</taxon>
        <taxon>metagenomes</taxon>
        <taxon>ecological metagenomes</taxon>
    </lineage>
</organism>
<protein>
    <submittedName>
        <fullName evidence="1">Uncharacterized protein</fullName>
    </submittedName>
</protein>
<reference evidence="1" key="1">
    <citation type="submission" date="2018-05" db="EMBL/GenBank/DDBJ databases">
        <authorList>
            <person name="Lanie J.A."/>
            <person name="Ng W.-L."/>
            <person name="Kazmierczak K.M."/>
            <person name="Andrzejewski T.M."/>
            <person name="Davidsen T.M."/>
            <person name="Wayne K.J."/>
            <person name="Tettelin H."/>
            <person name="Glass J.I."/>
            <person name="Rusch D."/>
            <person name="Podicherti R."/>
            <person name="Tsui H.-C.T."/>
            <person name="Winkler M.E."/>
        </authorList>
    </citation>
    <scope>NUCLEOTIDE SEQUENCE</scope>
</reference>
<dbReference type="EMBL" id="UINC01202397">
    <property type="protein sequence ID" value="SVE22176.1"/>
    <property type="molecule type" value="Genomic_DNA"/>
</dbReference>
<accession>A0A383BPN3</accession>
<proteinExistence type="predicted"/>